<comment type="similarity">
    <text evidence="1">Belongs to the Gfo/Idh/MocA family.</text>
</comment>
<dbReference type="SUPFAM" id="SSF55347">
    <property type="entry name" value="Glyceraldehyde-3-phosphate dehydrogenase-like, C-terminal domain"/>
    <property type="match status" value="1"/>
</dbReference>
<keyword evidence="2" id="KW-0560">Oxidoreductase</keyword>
<dbReference type="SUPFAM" id="SSF51735">
    <property type="entry name" value="NAD(P)-binding Rossmann-fold domains"/>
    <property type="match status" value="1"/>
</dbReference>
<dbReference type="InterPro" id="IPR050984">
    <property type="entry name" value="Gfo/Idh/MocA_domain"/>
</dbReference>
<reference evidence="5 6" key="1">
    <citation type="submission" date="2024-03" db="EMBL/GenBank/DDBJ databases">
        <title>Human intestinal bacterial collection.</title>
        <authorList>
            <person name="Pauvert C."/>
            <person name="Hitch T.C.A."/>
            <person name="Clavel T."/>
        </authorList>
    </citation>
    <scope>NUCLEOTIDE SEQUENCE [LARGE SCALE GENOMIC DNA]</scope>
    <source>
        <strain evidence="5 6">CLA-SR-H021</strain>
    </source>
</reference>
<dbReference type="InterPro" id="IPR000683">
    <property type="entry name" value="Gfo/Idh/MocA-like_OxRdtase_N"/>
</dbReference>
<name>A0ABV1DCP6_9FIRM</name>
<dbReference type="InterPro" id="IPR036291">
    <property type="entry name" value="NAD(P)-bd_dom_sf"/>
</dbReference>
<accession>A0ABV1DCP6</accession>
<dbReference type="PANTHER" id="PTHR22604">
    <property type="entry name" value="OXIDOREDUCTASES"/>
    <property type="match status" value="1"/>
</dbReference>
<dbReference type="Proteomes" id="UP001454086">
    <property type="component" value="Unassembled WGS sequence"/>
</dbReference>
<evidence type="ECO:0000313" key="5">
    <source>
        <dbReference type="EMBL" id="MEQ2428141.1"/>
    </source>
</evidence>
<feature type="domain" description="GFO/IDH/MocA-like oxidoreductase" evidence="4">
    <location>
        <begin position="133"/>
        <end position="243"/>
    </location>
</feature>
<protein>
    <submittedName>
        <fullName evidence="5">Gfo/Idh/MocA family oxidoreductase</fullName>
    </submittedName>
</protein>
<dbReference type="Pfam" id="PF22725">
    <property type="entry name" value="GFO_IDH_MocA_C3"/>
    <property type="match status" value="1"/>
</dbReference>
<evidence type="ECO:0000256" key="2">
    <source>
        <dbReference type="ARBA" id="ARBA00023002"/>
    </source>
</evidence>
<evidence type="ECO:0000256" key="1">
    <source>
        <dbReference type="ARBA" id="ARBA00010928"/>
    </source>
</evidence>
<dbReference type="InterPro" id="IPR055170">
    <property type="entry name" value="GFO_IDH_MocA-like_dom"/>
</dbReference>
<evidence type="ECO:0000259" key="3">
    <source>
        <dbReference type="Pfam" id="PF01408"/>
    </source>
</evidence>
<sequence>MLKIGIMGLGKIAGKMVRTAQGMEDVCIHAVGSRSLERAGRFAGEHGIGRAYGSYEELAADSEVDLIYVATPHSRHYEDMKLCIGHRKNVLCEKAFTLNAPQAREVLAMARQAGVLCTEGIWTRYLPSRKMISDIISSGAIGTPVSLTANLGYELTGVERLMNPSLGGGALLDVGVYAINFALMVFGEDYDSITSGAVFNSQGADVSEGITITWSDGRLAVLHATVLANTDRQGTVFGDKGFLVIHDVNNCAQIDIYDMDRKLVESHKTPEQITGFEYEVDACRRAIGSGSTECPQMPHASTVRVMEMMDTIRGQWGYRYPCEM</sequence>
<feature type="domain" description="Gfo/Idh/MocA-like oxidoreductase N-terminal" evidence="3">
    <location>
        <begin position="2"/>
        <end position="120"/>
    </location>
</feature>
<evidence type="ECO:0000259" key="4">
    <source>
        <dbReference type="Pfam" id="PF22725"/>
    </source>
</evidence>
<proteinExistence type="inferred from homology"/>
<dbReference type="PANTHER" id="PTHR22604:SF105">
    <property type="entry name" value="TRANS-1,2-DIHYDROBENZENE-1,2-DIOL DEHYDROGENASE"/>
    <property type="match status" value="1"/>
</dbReference>
<comment type="caution">
    <text evidence="5">The sequence shown here is derived from an EMBL/GenBank/DDBJ whole genome shotgun (WGS) entry which is preliminary data.</text>
</comment>
<dbReference type="EMBL" id="JBBMFM010000154">
    <property type="protein sequence ID" value="MEQ2428141.1"/>
    <property type="molecule type" value="Genomic_DNA"/>
</dbReference>
<keyword evidence="6" id="KW-1185">Reference proteome</keyword>
<gene>
    <name evidence="5" type="ORF">WMQ36_24560</name>
</gene>
<dbReference type="Gene3D" id="3.40.50.720">
    <property type="entry name" value="NAD(P)-binding Rossmann-like Domain"/>
    <property type="match status" value="1"/>
</dbReference>
<dbReference type="Gene3D" id="3.30.360.10">
    <property type="entry name" value="Dihydrodipicolinate Reductase, domain 2"/>
    <property type="match status" value="1"/>
</dbReference>
<evidence type="ECO:0000313" key="6">
    <source>
        <dbReference type="Proteomes" id="UP001454086"/>
    </source>
</evidence>
<organism evidence="5 6">
    <name type="scientific">Enterocloster hominis</name>
    <name type="common">ex Hitch et al. 2024</name>
    <dbReference type="NCBI Taxonomy" id="1917870"/>
    <lineage>
        <taxon>Bacteria</taxon>
        <taxon>Bacillati</taxon>
        <taxon>Bacillota</taxon>
        <taxon>Clostridia</taxon>
        <taxon>Lachnospirales</taxon>
        <taxon>Lachnospiraceae</taxon>
        <taxon>Enterocloster</taxon>
    </lineage>
</organism>
<dbReference type="Pfam" id="PF01408">
    <property type="entry name" value="GFO_IDH_MocA"/>
    <property type="match status" value="1"/>
</dbReference>